<accession>A0A4R5X7W3</accession>
<comment type="caution">
    <text evidence="1">The sequence shown here is derived from an EMBL/GenBank/DDBJ whole genome shotgun (WGS) entry which is preliminary data.</text>
</comment>
<sequence>MNIVTAQVRSYTKGNGWVGNQPAEDIEAVILTVAARLLTNPTQVKSEDMGSLSVTHAAPGFTIPELFVLNRHRDRAV</sequence>
<organism evidence="1 2">
    <name type="scientific">Mycolicibacterium obuense</name>
    <dbReference type="NCBI Taxonomy" id="1807"/>
    <lineage>
        <taxon>Bacteria</taxon>
        <taxon>Bacillati</taxon>
        <taxon>Actinomycetota</taxon>
        <taxon>Actinomycetes</taxon>
        <taxon>Mycobacteriales</taxon>
        <taxon>Mycobacteriaceae</taxon>
        <taxon>Mycolicibacterium</taxon>
    </lineage>
</organism>
<dbReference type="Proteomes" id="UP000294952">
    <property type="component" value="Unassembled WGS sequence"/>
</dbReference>
<name>A0A4R5X7W3_9MYCO</name>
<dbReference type="RefSeq" id="WP_133413939.1">
    <property type="nucleotide sequence ID" value="NZ_CALTXN010000034.1"/>
</dbReference>
<evidence type="ECO:0000313" key="1">
    <source>
        <dbReference type="EMBL" id="TDL08653.1"/>
    </source>
</evidence>
<dbReference type="EMBL" id="SDLP01000003">
    <property type="protein sequence ID" value="TDL08653.1"/>
    <property type="molecule type" value="Genomic_DNA"/>
</dbReference>
<evidence type="ECO:0000313" key="2">
    <source>
        <dbReference type="Proteomes" id="UP000294952"/>
    </source>
</evidence>
<reference evidence="1 2" key="1">
    <citation type="submission" date="2019-01" db="EMBL/GenBank/DDBJ databases">
        <title>High-quality-draft genome sequences of five non-tuberculosis mycobacteriaceae isolated from a nosocomial environment.</title>
        <authorList>
            <person name="Tiago I."/>
            <person name="Alarico S."/>
            <person name="Pereira S.G."/>
            <person name="Coelho C."/>
            <person name="Maranha A."/>
            <person name="Empadinhas N."/>
        </authorList>
    </citation>
    <scope>NUCLEOTIDE SEQUENCE [LARGE SCALE GENOMIC DNA]</scope>
    <source>
        <strain evidence="1 2">22DIII</strain>
    </source>
</reference>
<proteinExistence type="predicted"/>
<gene>
    <name evidence="1" type="ORF">EUA04_14650</name>
</gene>
<dbReference type="AlphaFoldDB" id="A0A4R5X7W3"/>
<protein>
    <submittedName>
        <fullName evidence="1">Uncharacterized protein</fullName>
    </submittedName>
</protein>